<accession>A0AAP2CPL2</accession>
<gene>
    <name evidence="2" type="ORF">IV417_12715</name>
</gene>
<reference evidence="2 3" key="1">
    <citation type="journal article" date="2021" name="Arch. Microbiol.">
        <title>Harenicola maris gen. nov., sp. nov. isolated from the Sea of Japan shallow sediments.</title>
        <authorList>
            <person name="Romanenko L.A."/>
            <person name="Kurilenko V.V."/>
            <person name="Chernysheva N.Y."/>
            <person name="Tekutyeva L.A."/>
            <person name="Velansky P.V."/>
            <person name="Svetashev V.I."/>
            <person name="Isaeva M.P."/>
        </authorList>
    </citation>
    <scope>NUCLEOTIDE SEQUENCE [LARGE SCALE GENOMIC DNA]</scope>
    <source>
        <strain evidence="2 3">KMM 3653</strain>
    </source>
</reference>
<dbReference type="SUPFAM" id="SSF55781">
    <property type="entry name" value="GAF domain-like"/>
    <property type="match status" value="1"/>
</dbReference>
<organism evidence="2 3">
    <name type="scientific">Harenicola maris</name>
    <dbReference type="NCBI Taxonomy" id="2841044"/>
    <lineage>
        <taxon>Bacteria</taxon>
        <taxon>Pseudomonadati</taxon>
        <taxon>Pseudomonadota</taxon>
        <taxon>Alphaproteobacteria</taxon>
        <taxon>Rhodobacterales</taxon>
        <taxon>Paracoccaceae</taxon>
        <taxon>Harenicola</taxon>
    </lineage>
</organism>
<dbReference type="Gene3D" id="3.30.450.40">
    <property type="match status" value="1"/>
</dbReference>
<dbReference type="AlphaFoldDB" id="A0AAP2CPL2"/>
<keyword evidence="3" id="KW-1185">Reference proteome</keyword>
<name>A0AAP2CPL2_9RHOB</name>
<protein>
    <submittedName>
        <fullName evidence="2">GAF domain-containing protein</fullName>
    </submittedName>
</protein>
<evidence type="ECO:0000313" key="3">
    <source>
        <dbReference type="Proteomes" id="UP001315686"/>
    </source>
</evidence>
<dbReference type="InterPro" id="IPR003018">
    <property type="entry name" value="GAF"/>
</dbReference>
<proteinExistence type="predicted"/>
<dbReference type="Proteomes" id="UP001315686">
    <property type="component" value="Unassembled WGS sequence"/>
</dbReference>
<comment type="caution">
    <text evidence="2">The sequence shown here is derived from an EMBL/GenBank/DDBJ whole genome shotgun (WGS) entry which is preliminary data.</text>
</comment>
<sequence>MTSPHPAFTEFDRALGEASTADDAWAAIHKLTVETVGGRLFSVMLADWDAKVSSRVYTTHPEEYPLSGTKPFNPSHWWQVIHTERKPFVANTLEEIAEVFPDPDLIGSLGLGSVINIPVVLNNRIAGTLNVLDAEHFYTPERAAAASLLMLPGKAACLAATVLSE</sequence>
<evidence type="ECO:0000259" key="1">
    <source>
        <dbReference type="Pfam" id="PF13185"/>
    </source>
</evidence>
<dbReference type="EMBL" id="JADQAZ010000002">
    <property type="protein sequence ID" value="MBT0958252.1"/>
    <property type="molecule type" value="Genomic_DNA"/>
</dbReference>
<dbReference type="Pfam" id="PF13185">
    <property type="entry name" value="GAF_2"/>
    <property type="match status" value="1"/>
</dbReference>
<evidence type="ECO:0000313" key="2">
    <source>
        <dbReference type="EMBL" id="MBT0958252.1"/>
    </source>
</evidence>
<dbReference type="RefSeq" id="WP_327794464.1">
    <property type="nucleotide sequence ID" value="NZ_JADQAZ010000002.1"/>
</dbReference>
<feature type="domain" description="GAF" evidence="1">
    <location>
        <begin position="37"/>
        <end position="150"/>
    </location>
</feature>
<dbReference type="InterPro" id="IPR029016">
    <property type="entry name" value="GAF-like_dom_sf"/>
</dbReference>